<dbReference type="STRING" id="390270.SAMN04488005_1095"/>
<organism evidence="1 2">
    <name type="scientific">Yoonia tamlensis</name>
    <dbReference type="NCBI Taxonomy" id="390270"/>
    <lineage>
        <taxon>Bacteria</taxon>
        <taxon>Pseudomonadati</taxon>
        <taxon>Pseudomonadota</taxon>
        <taxon>Alphaproteobacteria</taxon>
        <taxon>Rhodobacterales</taxon>
        <taxon>Paracoccaceae</taxon>
        <taxon>Yoonia</taxon>
    </lineage>
</organism>
<accession>A0A1I6G519</accession>
<dbReference type="Proteomes" id="UP000199478">
    <property type="component" value="Unassembled WGS sequence"/>
</dbReference>
<reference evidence="2" key="1">
    <citation type="submission" date="2016-10" db="EMBL/GenBank/DDBJ databases">
        <authorList>
            <person name="Varghese N."/>
            <person name="Submissions S."/>
        </authorList>
    </citation>
    <scope>NUCLEOTIDE SEQUENCE [LARGE SCALE GENOMIC DNA]</scope>
    <source>
        <strain evidence="2">DSM 26879</strain>
    </source>
</reference>
<dbReference type="RefSeq" id="WP_165614993.1">
    <property type="nucleotide sequence ID" value="NZ_FOYP01000001.1"/>
</dbReference>
<protein>
    <submittedName>
        <fullName evidence="1">Uncharacterized protein</fullName>
    </submittedName>
</protein>
<keyword evidence="2" id="KW-1185">Reference proteome</keyword>
<gene>
    <name evidence="1" type="ORF">SAMN04488005_1095</name>
</gene>
<proteinExistence type="predicted"/>
<dbReference type="AlphaFoldDB" id="A0A1I6G519"/>
<dbReference type="EMBL" id="FOYP01000001">
    <property type="protein sequence ID" value="SFR37303.1"/>
    <property type="molecule type" value="Genomic_DNA"/>
</dbReference>
<name>A0A1I6G519_9RHOB</name>
<evidence type="ECO:0000313" key="1">
    <source>
        <dbReference type="EMBL" id="SFR37303.1"/>
    </source>
</evidence>
<sequence length="47" mass="5440">MTNSIALILAILITGFVVTDLYVMDWGAVPFLFRKLVAFIEYLAFWR</sequence>
<evidence type="ECO:0000313" key="2">
    <source>
        <dbReference type="Proteomes" id="UP000199478"/>
    </source>
</evidence>